<organism evidence="2 3">
    <name type="scientific">Caerostris extrusa</name>
    <name type="common">Bark spider</name>
    <name type="synonym">Caerostris bankana</name>
    <dbReference type="NCBI Taxonomy" id="172846"/>
    <lineage>
        <taxon>Eukaryota</taxon>
        <taxon>Metazoa</taxon>
        <taxon>Ecdysozoa</taxon>
        <taxon>Arthropoda</taxon>
        <taxon>Chelicerata</taxon>
        <taxon>Arachnida</taxon>
        <taxon>Araneae</taxon>
        <taxon>Araneomorphae</taxon>
        <taxon>Entelegynae</taxon>
        <taxon>Araneoidea</taxon>
        <taxon>Araneidae</taxon>
        <taxon>Caerostris</taxon>
    </lineage>
</organism>
<evidence type="ECO:0000256" key="1">
    <source>
        <dbReference type="SAM" id="MobiDB-lite"/>
    </source>
</evidence>
<sequence length="96" mass="11015">MQEEKGPSVRRRSVSDGCGHCSRGKQRVWKLNLLVGICGTKRWLHLGWRRRLLQREEDSLSLSLSGSSRQGGEYMELTLYGKSLQNKNLRVDTINL</sequence>
<dbReference type="Proteomes" id="UP001054945">
    <property type="component" value="Unassembled WGS sequence"/>
</dbReference>
<comment type="caution">
    <text evidence="2">The sequence shown here is derived from an EMBL/GenBank/DDBJ whole genome shotgun (WGS) entry which is preliminary data.</text>
</comment>
<dbReference type="AlphaFoldDB" id="A0AAV4XQT3"/>
<feature type="region of interest" description="Disordered" evidence="1">
    <location>
        <begin position="1"/>
        <end position="22"/>
    </location>
</feature>
<evidence type="ECO:0000313" key="3">
    <source>
        <dbReference type="Proteomes" id="UP001054945"/>
    </source>
</evidence>
<gene>
    <name evidence="2" type="ORF">CEXT_450161</name>
</gene>
<dbReference type="EMBL" id="BPLR01000697">
    <property type="protein sequence ID" value="GIY96743.1"/>
    <property type="molecule type" value="Genomic_DNA"/>
</dbReference>
<reference evidence="2 3" key="1">
    <citation type="submission" date="2021-06" db="EMBL/GenBank/DDBJ databases">
        <title>Caerostris extrusa draft genome.</title>
        <authorList>
            <person name="Kono N."/>
            <person name="Arakawa K."/>
        </authorList>
    </citation>
    <scope>NUCLEOTIDE SEQUENCE [LARGE SCALE GENOMIC DNA]</scope>
</reference>
<proteinExistence type="predicted"/>
<accession>A0AAV4XQT3</accession>
<keyword evidence="3" id="KW-1185">Reference proteome</keyword>
<evidence type="ECO:0000313" key="2">
    <source>
        <dbReference type="EMBL" id="GIY96743.1"/>
    </source>
</evidence>
<protein>
    <submittedName>
        <fullName evidence="2">Uncharacterized protein</fullName>
    </submittedName>
</protein>
<name>A0AAV4XQT3_CAEEX</name>